<proteinExistence type="predicted"/>
<dbReference type="WBParaSite" id="RSKR_0001119300.1">
    <property type="protein sequence ID" value="RSKR_0001119300.1"/>
    <property type="gene ID" value="RSKR_0001119300"/>
</dbReference>
<evidence type="ECO:0000313" key="2">
    <source>
        <dbReference type="WBParaSite" id="RSKR_0001119300.1"/>
    </source>
</evidence>
<organism evidence="1 2">
    <name type="scientific">Rhabditophanes sp. KR3021</name>
    <dbReference type="NCBI Taxonomy" id="114890"/>
    <lineage>
        <taxon>Eukaryota</taxon>
        <taxon>Metazoa</taxon>
        <taxon>Ecdysozoa</taxon>
        <taxon>Nematoda</taxon>
        <taxon>Chromadorea</taxon>
        <taxon>Rhabditida</taxon>
        <taxon>Tylenchina</taxon>
        <taxon>Panagrolaimomorpha</taxon>
        <taxon>Strongyloidoidea</taxon>
        <taxon>Alloionematidae</taxon>
        <taxon>Rhabditophanes</taxon>
    </lineage>
</organism>
<dbReference type="Proteomes" id="UP000095286">
    <property type="component" value="Unplaced"/>
</dbReference>
<evidence type="ECO:0000313" key="1">
    <source>
        <dbReference type="Proteomes" id="UP000095286"/>
    </source>
</evidence>
<reference evidence="2" key="1">
    <citation type="submission" date="2016-11" db="UniProtKB">
        <authorList>
            <consortium name="WormBaseParasite"/>
        </authorList>
    </citation>
    <scope>IDENTIFICATION</scope>
    <source>
        <strain evidence="2">KR3021</strain>
    </source>
</reference>
<accession>A0AC35UI36</accession>
<name>A0AC35UI36_9BILA</name>
<sequence>MNNHTPADFRAKLDELNEEVGSESKENFHADPFHFVSGVLVLPDINNDGILMQALMKLRKTTGYSYVNCKKAVDKFGPDNIEEASKWLRELAREQGWAKAAKLSSKQTAEGLIAILNRNNIGAVVELNCQTDFVARGEVFKTLLEIICKAVIAQAETISSTVKVSKGELVRIPVVLDEVKTDKGISIKETITMYVGKLGENITAPNIEMVFGESNISVIGHCHPKEAFGTIEVGKFLSVIGIKRDAVRASSFPTSKLSEQICQHIIGMRPESLGLPPVETDQSLEKDGSNKEEIDENNEFFGGKTTNLDENESQLLRQPFMLNPTQTIHAYLDGHGAQVVNYIRMEVNRLHLKRENIIKKIISGAVPTQGPCVMGTDEGSKNMKCTNEGFFEIVQCNSNYCVCVDPYYGHEAIATKTDPKYTPKCGECFKLYSREASRKANTDLPICDGMTGQYSLIQCLGSSDCYCVDGATGKKNGGTPGLNGFGYNCEKTTKSSVKQSANEIVYPKSILDTQPMKSNDRIAPEHCQLKKDSGFDCPSDEHKKTSGIFYYFDIELSQCLPFFYEGCGGNKNLFVSASACASACIPMDFFTCAGNIKPETDSNNQTITCSSFSKSNLGCSSNFKCIMGPFSMGLCCHKPTQELFEKNYKPTCSSSVSDSAEPVKADKYGFSQPILGKRCSDNFCPSGSVCQQGIIFEKHERFYFDKEWKVCLAMKYSGCGGNNNNFMSRTDCEKCLHHDGSACTGPTESVPLVKTGKDCGSSVCPKSFKCVHNVFYNECCYALDLEFIEEAFSEKCPNGKKSKGIFRDYFQATFGKTCDDLICTDNQTCVQVNKEFAKCCEN</sequence>
<protein>
    <submittedName>
        <fullName evidence="2">Elongation factor Ts, mitochondrial</fullName>
    </submittedName>
</protein>